<accession>A0A1H0JH90</accession>
<name>A0A1H0JH90_9ACTN</name>
<gene>
    <name evidence="6" type="ORF">SAMN05216259_109378</name>
</gene>
<evidence type="ECO:0000259" key="5">
    <source>
        <dbReference type="PROSITE" id="PS50977"/>
    </source>
</evidence>
<dbReference type="Gene3D" id="1.10.357.10">
    <property type="entry name" value="Tetracycline Repressor, domain 2"/>
    <property type="match status" value="1"/>
</dbReference>
<dbReference type="InterPro" id="IPR001647">
    <property type="entry name" value="HTH_TetR"/>
</dbReference>
<feature type="DNA-binding region" description="H-T-H motif" evidence="4">
    <location>
        <begin position="35"/>
        <end position="54"/>
    </location>
</feature>
<evidence type="ECO:0000313" key="7">
    <source>
        <dbReference type="Proteomes" id="UP000199341"/>
    </source>
</evidence>
<keyword evidence="1" id="KW-0805">Transcription regulation</keyword>
<keyword evidence="3" id="KW-0804">Transcription</keyword>
<protein>
    <submittedName>
        <fullName evidence="6">Transcriptional regulator, TetR family</fullName>
    </submittedName>
</protein>
<dbReference type="GO" id="GO:0000976">
    <property type="term" value="F:transcription cis-regulatory region binding"/>
    <property type="evidence" value="ECO:0007669"/>
    <property type="project" value="TreeGrafter"/>
</dbReference>
<dbReference type="Proteomes" id="UP000199341">
    <property type="component" value="Unassembled WGS sequence"/>
</dbReference>
<evidence type="ECO:0000256" key="4">
    <source>
        <dbReference type="PROSITE-ProRule" id="PRU00335"/>
    </source>
</evidence>
<proteinExistence type="predicted"/>
<dbReference type="OrthoDB" id="5242520at2"/>
<dbReference type="AlphaFoldDB" id="A0A1H0JH90"/>
<evidence type="ECO:0000256" key="1">
    <source>
        <dbReference type="ARBA" id="ARBA00023015"/>
    </source>
</evidence>
<dbReference type="Pfam" id="PF21313">
    <property type="entry name" value="EthR_C"/>
    <property type="match status" value="1"/>
</dbReference>
<dbReference type="PANTHER" id="PTHR30055:SF184">
    <property type="entry name" value="HTH-TYPE TRANSCRIPTIONAL REGULATOR ETHR"/>
    <property type="match status" value="1"/>
</dbReference>
<dbReference type="InterPro" id="IPR009057">
    <property type="entry name" value="Homeodomain-like_sf"/>
</dbReference>
<dbReference type="Gene3D" id="1.10.10.60">
    <property type="entry name" value="Homeodomain-like"/>
    <property type="match status" value="1"/>
</dbReference>
<keyword evidence="7" id="KW-1185">Reference proteome</keyword>
<dbReference type="SUPFAM" id="SSF46689">
    <property type="entry name" value="Homeodomain-like"/>
    <property type="match status" value="1"/>
</dbReference>
<dbReference type="Pfam" id="PF00440">
    <property type="entry name" value="TetR_N"/>
    <property type="match status" value="1"/>
</dbReference>
<feature type="domain" description="HTH tetR-type" evidence="5">
    <location>
        <begin position="12"/>
        <end position="72"/>
    </location>
</feature>
<dbReference type="GO" id="GO:0045892">
    <property type="term" value="P:negative regulation of DNA-templated transcription"/>
    <property type="evidence" value="ECO:0007669"/>
    <property type="project" value="UniProtKB-ARBA"/>
</dbReference>
<evidence type="ECO:0000256" key="3">
    <source>
        <dbReference type="ARBA" id="ARBA00023163"/>
    </source>
</evidence>
<dbReference type="EMBL" id="FNIE01000009">
    <property type="protein sequence ID" value="SDO43004.1"/>
    <property type="molecule type" value="Genomic_DNA"/>
</dbReference>
<sequence>MSRRSGAPSKGDRREQALLDAAEELLAAVPFEEVTVDAIAKGAGISRAAVYFYFGSKQDVLAALVARTMTAVRQGADLAADDAATPPAELAERAARAVARVWQEHGTVMRAAVDHAFAHPDIGAAWTAVVEEFAAVMTRVLLRAGLPDSTGPQGAAALAAALCWMTERTFYRAACVPDPDWDGTAATVAEVWRRVMAAPAA</sequence>
<dbReference type="InterPro" id="IPR050109">
    <property type="entry name" value="HTH-type_TetR-like_transc_reg"/>
</dbReference>
<dbReference type="PROSITE" id="PS50977">
    <property type="entry name" value="HTH_TETR_2"/>
    <property type="match status" value="1"/>
</dbReference>
<dbReference type="PANTHER" id="PTHR30055">
    <property type="entry name" value="HTH-TYPE TRANSCRIPTIONAL REGULATOR RUTR"/>
    <property type="match status" value="1"/>
</dbReference>
<keyword evidence="2 4" id="KW-0238">DNA-binding</keyword>
<dbReference type="SUPFAM" id="SSF48498">
    <property type="entry name" value="Tetracyclin repressor-like, C-terminal domain"/>
    <property type="match status" value="1"/>
</dbReference>
<dbReference type="RefSeq" id="WP_093786240.1">
    <property type="nucleotide sequence ID" value="NZ_FNIE01000009.1"/>
</dbReference>
<dbReference type="InterPro" id="IPR049397">
    <property type="entry name" value="EthR_C"/>
</dbReference>
<evidence type="ECO:0000313" key="6">
    <source>
        <dbReference type="EMBL" id="SDO43004.1"/>
    </source>
</evidence>
<dbReference type="InterPro" id="IPR036271">
    <property type="entry name" value="Tet_transcr_reg_TetR-rel_C_sf"/>
</dbReference>
<organism evidence="6 7">
    <name type="scientific">Actinacidiphila guanduensis</name>
    <dbReference type="NCBI Taxonomy" id="310781"/>
    <lineage>
        <taxon>Bacteria</taxon>
        <taxon>Bacillati</taxon>
        <taxon>Actinomycetota</taxon>
        <taxon>Actinomycetes</taxon>
        <taxon>Kitasatosporales</taxon>
        <taxon>Streptomycetaceae</taxon>
        <taxon>Actinacidiphila</taxon>
    </lineage>
</organism>
<dbReference type="PRINTS" id="PR00455">
    <property type="entry name" value="HTHTETR"/>
</dbReference>
<evidence type="ECO:0000256" key="2">
    <source>
        <dbReference type="ARBA" id="ARBA00023125"/>
    </source>
</evidence>
<dbReference type="GO" id="GO:0003700">
    <property type="term" value="F:DNA-binding transcription factor activity"/>
    <property type="evidence" value="ECO:0007669"/>
    <property type="project" value="TreeGrafter"/>
</dbReference>
<reference evidence="6 7" key="1">
    <citation type="submission" date="2016-10" db="EMBL/GenBank/DDBJ databases">
        <authorList>
            <person name="de Groot N.N."/>
        </authorList>
    </citation>
    <scope>NUCLEOTIDE SEQUENCE [LARGE SCALE GENOMIC DNA]</scope>
    <source>
        <strain evidence="6 7">CGMCC 4.2022</strain>
    </source>
</reference>
<dbReference type="FunFam" id="1.10.10.60:FF:000141">
    <property type="entry name" value="TetR family transcriptional regulator"/>
    <property type="match status" value="1"/>
</dbReference>
<dbReference type="STRING" id="310781.SAMN05216259_109378"/>